<evidence type="ECO:0000313" key="2">
    <source>
        <dbReference type="Proteomes" id="UP000019262"/>
    </source>
</evidence>
<dbReference type="Proteomes" id="UP000019262">
    <property type="component" value="Chromosome"/>
</dbReference>
<gene>
    <name evidence="1" type="ORF">BAN_0041500</name>
</gene>
<dbReference type="AlphaFoldDB" id="W5SP61"/>
<name>W5SP61_BORAN</name>
<keyword evidence="1" id="KW-0418">Kinase</keyword>
<dbReference type="HOGENOM" id="CLU_3380814_0_0_12"/>
<protein>
    <submittedName>
        <fullName evidence="1">Histidine phosphokinase/phophatase, putative</fullName>
    </submittedName>
</protein>
<evidence type="ECO:0000313" key="1">
    <source>
        <dbReference type="EMBL" id="AHH08705.1"/>
    </source>
</evidence>
<reference evidence="1 2" key="1">
    <citation type="submission" date="2013-04" db="EMBL/GenBank/DDBJ databases">
        <title>Comparative Genomics of Relapsing Fever Spirochetes.</title>
        <authorList>
            <person name="Schwan T.G."/>
            <person name="Raffel S.J."/>
            <person name="Porcella S.F."/>
            <person name="Martens C.A."/>
            <person name="Bruno D.P."/>
            <person name="Rickefs S.M."/>
            <person name="Barbian K.B."/>
        </authorList>
    </citation>
    <scope>NUCLEOTIDE SEQUENCE [LARGE SCALE GENOMIC DNA]</scope>
    <source>
        <strain evidence="1 2">BA2</strain>
    </source>
</reference>
<organism evidence="1 2">
    <name type="scientific">Borrelia anserina BA2</name>
    <dbReference type="NCBI Taxonomy" id="1313293"/>
    <lineage>
        <taxon>Bacteria</taxon>
        <taxon>Pseudomonadati</taxon>
        <taxon>Spirochaetota</taxon>
        <taxon>Spirochaetia</taxon>
        <taxon>Spirochaetales</taxon>
        <taxon>Borreliaceae</taxon>
        <taxon>Borrelia</taxon>
    </lineage>
</organism>
<dbReference type="EMBL" id="CP005829">
    <property type="protein sequence ID" value="AHH08705.1"/>
    <property type="molecule type" value="Genomic_DNA"/>
</dbReference>
<sequence length="33" mass="3921">MQHVLTKNDEISRSLIAQIWGNYPEKFFKAIEI</sequence>
<proteinExistence type="predicted"/>
<dbReference type="GO" id="GO:0016301">
    <property type="term" value="F:kinase activity"/>
    <property type="evidence" value="ECO:0007669"/>
    <property type="project" value="UniProtKB-KW"/>
</dbReference>
<accession>W5SP61</accession>
<keyword evidence="1" id="KW-0808">Transferase</keyword>